<dbReference type="InterPro" id="IPR050185">
    <property type="entry name" value="Ub_carboxyl-term_hydrolase"/>
</dbReference>
<evidence type="ECO:0000313" key="10">
    <source>
        <dbReference type="EMBL" id="KAJ1961157.1"/>
    </source>
</evidence>
<comment type="caution">
    <text evidence="10">The sequence shown here is derived from an EMBL/GenBank/DDBJ whole genome shotgun (WGS) entry which is preliminary data.</text>
</comment>
<dbReference type="PANTHER" id="PTHR21646:SF24">
    <property type="entry name" value="UBIQUITIN CARBOXYL-TERMINAL HYDROLASE"/>
    <property type="match status" value="1"/>
</dbReference>
<dbReference type="PROSITE" id="PS50235">
    <property type="entry name" value="USP_3"/>
    <property type="match status" value="1"/>
</dbReference>
<dbReference type="PROSITE" id="PS00972">
    <property type="entry name" value="USP_1"/>
    <property type="match status" value="1"/>
</dbReference>
<evidence type="ECO:0000259" key="9">
    <source>
        <dbReference type="PROSITE" id="PS50235"/>
    </source>
</evidence>
<evidence type="ECO:0000256" key="8">
    <source>
        <dbReference type="SAM" id="MobiDB-lite"/>
    </source>
</evidence>
<dbReference type="InterPro" id="IPR038765">
    <property type="entry name" value="Papain-like_cys_pep_sf"/>
</dbReference>
<evidence type="ECO:0000256" key="6">
    <source>
        <dbReference type="ARBA" id="ARBA00022801"/>
    </source>
</evidence>
<dbReference type="OrthoDB" id="292964at2759"/>
<keyword evidence="5" id="KW-0833">Ubl conjugation pathway</keyword>
<evidence type="ECO:0000313" key="11">
    <source>
        <dbReference type="Proteomes" id="UP001150925"/>
    </source>
</evidence>
<evidence type="ECO:0000256" key="3">
    <source>
        <dbReference type="ARBA" id="ARBA00012759"/>
    </source>
</evidence>
<keyword evidence="6" id="KW-0378">Hydrolase</keyword>
<comment type="similarity">
    <text evidence="2">Belongs to the peptidase C19 family.</text>
</comment>
<feature type="compositionally biased region" description="Low complexity" evidence="8">
    <location>
        <begin position="210"/>
        <end position="233"/>
    </location>
</feature>
<keyword evidence="7" id="KW-0788">Thiol protease</keyword>
<dbReference type="Proteomes" id="UP001150925">
    <property type="component" value="Unassembled WGS sequence"/>
</dbReference>
<dbReference type="GO" id="GO:0004843">
    <property type="term" value="F:cysteine-type deubiquitinase activity"/>
    <property type="evidence" value="ECO:0007669"/>
    <property type="project" value="UniProtKB-EC"/>
</dbReference>
<dbReference type="Pfam" id="PF00443">
    <property type="entry name" value="UCH"/>
    <property type="match status" value="1"/>
</dbReference>
<dbReference type="EC" id="3.4.19.12" evidence="3"/>
<dbReference type="AlphaFoldDB" id="A0A9W8ATV2"/>
<keyword evidence="11" id="KW-1185">Reference proteome</keyword>
<dbReference type="InterPro" id="IPR001394">
    <property type="entry name" value="Peptidase_C19_UCH"/>
</dbReference>
<comment type="catalytic activity">
    <reaction evidence="1">
        <text>Thiol-dependent hydrolysis of ester, thioester, amide, peptide and isopeptide bonds formed by the C-terminal Gly of ubiquitin (a 76-residue protein attached to proteins as an intracellular targeting signal).</text>
        <dbReference type="EC" id="3.4.19.12"/>
    </reaction>
</comment>
<reference evidence="10" key="1">
    <citation type="submission" date="2022-07" db="EMBL/GenBank/DDBJ databases">
        <title>Phylogenomic reconstructions and comparative analyses of Kickxellomycotina fungi.</title>
        <authorList>
            <person name="Reynolds N.K."/>
            <person name="Stajich J.E."/>
            <person name="Barry K."/>
            <person name="Grigoriev I.V."/>
            <person name="Crous P."/>
            <person name="Smith M.E."/>
        </authorList>
    </citation>
    <scope>NUCLEOTIDE SEQUENCE</scope>
    <source>
        <strain evidence="10">RSA 1196</strain>
    </source>
</reference>
<dbReference type="Gene3D" id="3.90.70.10">
    <property type="entry name" value="Cysteine proteinases"/>
    <property type="match status" value="1"/>
</dbReference>
<proteinExistence type="inferred from homology"/>
<keyword evidence="4" id="KW-0645">Protease</keyword>
<evidence type="ECO:0000256" key="1">
    <source>
        <dbReference type="ARBA" id="ARBA00000707"/>
    </source>
</evidence>
<accession>A0A9W8ATV2</accession>
<feature type="region of interest" description="Disordered" evidence="8">
    <location>
        <begin position="210"/>
        <end position="252"/>
    </location>
</feature>
<evidence type="ECO:0000256" key="4">
    <source>
        <dbReference type="ARBA" id="ARBA00022670"/>
    </source>
</evidence>
<evidence type="ECO:0000256" key="2">
    <source>
        <dbReference type="ARBA" id="ARBA00009085"/>
    </source>
</evidence>
<name>A0A9W8ATV2_9FUNG</name>
<feature type="domain" description="USP" evidence="9">
    <location>
        <begin position="264"/>
        <end position="391"/>
    </location>
</feature>
<dbReference type="PANTHER" id="PTHR21646">
    <property type="entry name" value="UBIQUITIN CARBOXYL-TERMINAL HYDROLASE"/>
    <property type="match status" value="1"/>
</dbReference>
<dbReference type="InterPro" id="IPR028889">
    <property type="entry name" value="USP"/>
</dbReference>
<sequence length="391" mass="42520">MDLTIALSHIVDGDATSGTSSTLTPTVDEGKLTVKTTTTLMALKDLIRRKWSLSLEQPLGLWILKSHQLPIAPISVHVNIIKCIHIGRAFFDYRGKVTAQKSNVPANPSASLLDESQESAMDSVDHAGYYEITKVADSQVQDCTLGSLGFTDSTVLAVEIGKKDSLVTPTSSDTATSPTAPLSAPVVYPVNQYIRRCSTALMSAPVVNSPSTNNLTTTSLPSDSDDSALSLPDIAPTRSLKAGDPEVATRGAPAHIPKHVPGLCGLNNLGNTCFMNSALQCLSNTQELTNYFVSGVYKAELNQTNPLGMKGELAIAYGHLMRKLWSGQYANMAPRDFKYTIGRFAPQFSGYQQHDAPEFLAFLLDGLHEDLNRIIQKPYREMPEWEEHHTD</sequence>
<dbReference type="InterPro" id="IPR018200">
    <property type="entry name" value="USP_CS"/>
</dbReference>
<dbReference type="EMBL" id="JANBPY010001189">
    <property type="protein sequence ID" value="KAJ1961157.1"/>
    <property type="molecule type" value="Genomic_DNA"/>
</dbReference>
<dbReference type="SUPFAM" id="SSF54001">
    <property type="entry name" value="Cysteine proteinases"/>
    <property type="match status" value="1"/>
</dbReference>
<evidence type="ECO:0000256" key="7">
    <source>
        <dbReference type="ARBA" id="ARBA00022807"/>
    </source>
</evidence>
<gene>
    <name evidence="10" type="ORF">IWQ62_003962</name>
</gene>
<dbReference type="GO" id="GO:0016579">
    <property type="term" value="P:protein deubiquitination"/>
    <property type="evidence" value="ECO:0007669"/>
    <property type="project" value="InterPro"/>
</dbReference>
<feature type="non-terminal residue" evidence="10">
    <location>
        <position position="391"/>
    </location>
</feature>
<protein>
    <recommendedName>
        <fullName evidence="3">ubiquitinyl hydrolase 1</fullName>
        <ecNumber evidence="3">3.4.19.12</ecNumber>
    </recommendedName>
</protein>
<evidence type="ECO:0000256" key="5">
    <source>
        <dbReference type="ARBA" id="ARBA00022786"/>
    </source>
</evidence>
<dbReference type="GO" id="GO:0006508">
    <property type="term" value="P:proteolysis"/>
    <property type="evidence" value="ECO:0007669"/>
    <property type="project" value="UniProtKB-KW"/>
</dbReference>
<organism evidence="10 11">
    <name type="scientific">Dispira parvispora</name>
    <dbReference type="NCBI Taxonomy" id="1520584"/>
    <lineage>
        <taxon>Eukaryota</taxon>
        <taxon>Fungi</taxon>
        <taxon>Fungi incertae sedis</taxon>
        <taxon>Zoopagomycota</taxon>
        <taxon>Kickxellomycotina</taxon>
        <taxon>Dimargaritomycetes</taxon>
        <taxon>Dimargaritales</taxon>
        <taxon>Dimargaritaceae</taxon>
        <taxon>Dispira</taxon>
    </lineage>
</organism>